<accession>A0A0J6VTF4</accession>
<feature type="region of interest" description="Disordered" evidence="1">
    <location>
        <begin position="54"/>
        <end position="79"/>
    </location>
</feature>
<evidence type="ECO:0000256" key="2">
    <source>
        <dbReference type="SAM" id="Phobius"/>
    </source>
</evidence>
<organism evidence="3 4">
    <name type="scientific">Mycolicibacterium chlorophenolicum</name>
    <dbReference type="NCBI Taxonomy" id="37916"/>
    <lineage>
        <taxon>Bacteria</taxon>
        <taxon>Bacillati</taxon>
        <taxon>Actinomycetota</taxon>
        <taxon>Actinomycetes</taxon>
        <taxon>Mycobacteriales</taxon>
        <taxon>Mycobacteriaceae</taxon>
        <taxon>Mycolicibacterium</taxon>
    </lineage>
</organism>
<evidence type="ECO:0000256" key="1">
    <source>
        <dbReference type="SAM" id="MobiDB-lite"/>
    </source>
</evidence>
<keyword evidence="4" id="KW-1185">Reference proteome</keyword>
<comment type="caution">
    <text evidence="3">The sequence shown here is derived from an EMBL/GenBank/DDBJ whole genome shotgun (WGS) entry which is preliminary data.</text>
</comment>
<gene>
    <name evidence="3" type="ORF">MCHLDSM_03820</name>
</gene>
<reference evidence="3 4" key="1">
    <citation type="journal article" date="2015" name="Genome Biol. Evol.">
        <title>Characterization of Three Mycobacterium spp. with Potential Use in Bioremediation by Genome Sequencing and Comparative Genomics.</title>
        <authorList>
            <person name="Das S."/>
            <person name="Pettersson B.M."/>
            <person name="Behra P.R."/>
            <person name="Ramesh M."/>
            <person name="Dasgupta S."/>
            <person name="Bhattacharya A."/>
            <person name="Kirsebom L.A."/>
        </authorList>
    </citation>
    <scope>NUCLEOTIDE SEQUENCE [LARGE SCALE GENOMIC DNA]</scope>
    <source>
        <strain evidence="3 4">DSM 43826</strain>
    </source>
</reference>
<keyword evidence="2" id="KW-1133">Transmembrane helix</keyword>
<dbReference type="AlphaFoldDB" id="A0A0J6VTF4"/>
<evidence type="ECO:0000313" key="3">
    <source>
        <dbReference type="EMBL" id="KMO73474.1"/>
    </source>
</evidence>
<sequence>MSVVTTAEHLTHAVMGVDWHGWLLLLGVLAGCWMLVVLIIGALFARGAALPPQRNPVGTVTDDAAAKLSQSRTKSQHRA</sequence>
<name>A0A0J6VTF4_9MYCO</name>
<dbReference type="EMBL" id="JYNL01000039">
    <property type="protein sequence ID" value="KMO73474.1"/>
    <property type="molecule type" value="Genomic_DNA"/>
</dbReference>
<dbReference type="PATRIC" id="fig|37916.4.peg.3774"/>
<dbReference type="Proteomes" id="UP000036513">
    <property type="component" value="Unassembled WGS sequence"/>
</dbReference>
<keyword evidence="2" id="KW-0472">Membrane</keyword>
<evidence type="ECO:0000313" key="4">
    <source>
        <dbReference type="Proteomes" id="UP000036513"/>
    </source>
</evidence>
<dbReference type="STRING" id="37916.MCHLDSM_03820"/>
<protein>
    <submittedName>
        <fullName evidence="3">Uncharacterized protein</fullName>
    </submittedName>
</protein>
<feature type="transmembrane region" description="Helical" evidence="2">
    <location>
        <begin position="20"/>
        <end position="45"/>
    </location>
</feature>
<keyword evidence="2" id="KW-0812">Transmembrane</keyword>
<proteinExistence type="predicted"/>